<evidence type="ECO:0000256" key="6">
    <source>
        <dbReference type="ARBA" id="ARBA00023288"/>
    </source>
</evidence>
<organism evidence="8 9">
    <name type="scientific">Hypsibius exemplaris</name>
    <name type="common">Freshwater tardigrade</name>
    <dbReference type="NCBI Taxonomy" id="2072580"/>
    <lineage>
        <taxon>Eukaryota</taxon>
        <taxon>Metazoa</taxon>
        <taxon>Ecdysozoa</taxon>
        <taxon>Tardigrada</taxon>
        <taxon>Eutardigrada</taxon>
        <taxon>Parachela</taxon>
        <taxon>Hypsibioidea</taxon>
        <taxon>Hypsibiidae</taxon>
        <taxon>Hypsibius</taxon>
    </lineage>
</organism>
<evidence type="ECO:0000256" key="5">
    <source>
        <dbReference type="ARBA" id="ARBA00023228"/>
    </source>
</evidence>
<dbReference type="GO" id="GO:0099078">
    <property type="term" value="C:BORC complex"/>
    <property type="evidence" value="ECO:0007669"/>
    <property type="project" value="TreeGrafter"/>
</dbReference>
<evidence type="ECO:0000256" key="4">
    <source>
        <dbReference type="ARBA" id="ARBA00023136"/>
    </source>
</evidence>
<protein>
    <recommendedName>
        <fullName evidence="3">BLOC-1-related complex subunit 5</fullName>
    </recommendedName>
</protein>
<evidence type="ECO:0000256" key="3">
    <source>
        <dbReference type="ARBA" id="ARBA00022300"/>
    </source>
</evidence>
<feature type="region of interest" description="Disordered" evidence="7">
    <location>
        <begin position="1"/>
        <end position="51"/>
    </location>
</feature>
<dbReference type="PANTHER" id="PTHR31634">
    <property type="entry name" value="BLOC-1-RELATED COMPLEX SUBUNIT 5"/>
    <property type="match status" value="1"/>
</dbReference>
<dbReference type="GO" id="GO:0072384">
    <property type="term" value="P:organelle transport along microtubule"/>
    <property type="evidence" value="ECO:0007669"/>
    <property type="project" value="TreeGrafter"/>
</dbReference>
<dbReference type="PANTHER" id="PTHR31634:SF2">
    <property type="entry name" value="BLOC-1-RELATED COMPLEX SUBUNIT 5"/>
    <property type="match status" value="1"/>
</dbReference>
<comment type="caution">
    <text evidence="8">The sequence shown here is derived from an EMBL/GenBank/DDBJ whole genome shotgun (WGS) entry which is preliminary data.</text>
</comment>
<evidence type="ECO:0000313" key="9">
    <source>
        <dbReference type="Proteomes" id="UP000192578"/>
    </source>
</evidence>
<sequence length="231" mass="25724">MGSDLSTQNSSLQQQQRDPPTPSTVRSFPEEVSGGIRNPPIDAGQRGPDAQRGRLSRFLSDAIPSSRGVSKLPIPAEIHVVREGNSEVPTIEMDPDMKHMLMLPSFLPLVRSSVNAPAARDPEVCDRLDYRKILMIGLRYQQYLRQCSDIVTVEQQSVVARVKEIEQTLVREVGALSEKQKLLARYAETFSSVADISKTLDKIDENLGKAVAQVEKLNQKLPPEYQMPPFS</sequence>
<dbReference type="Proteomes" id="UP000192578">
    <property type="component" value="Unassembled WGS sequence"/>
</dbReference>
<gene>
    <name evidence="8" type="ORF">BV898_03653</name>
</gene>
<feature type="compositionally biased region" description="Low complexity" evidence="7">
    <location>
        <begin position="1"/>
        <end position="16"/>
    </location>
</feature>
<evidence type="ECO:0000256" key="1">
    <source>
        <dbReference type="ARBA" id="ARBA00004122"/>
    </source>
</evidence>
<comment type="subcellular location">
    <subcellularLocation>
        <location evidence="1">Lysosome membrane</location>
        <topology evidence="1">Lipid-anchor</topology>
        <orientation evidence="1">Cytoplasmic side</orientation>
    </subcellularLocation>
</comment>
<dbReference type="CDD" id="cd22789">
    <property type="entry name" value="BORCS5-like"/>
    <property type="match status" value="1"/>
</dbReference>
<evidence type="ECO:0000256" key="7">
    <source>
        <dbReference type="SAM" id="MobiDB-lite"/>
    </source>
</evidence>
<keyword evidence="4" id="KW-0472">Membrane</keyword>
<proteinExistence type="inferred from homology"/>
<accession>A0A1W0X566</accession>
<dbReference type="OrthoDB" id="10035640at2759"/>
<dbReference type="Pfam" id="PF10158">
    <property type="entry name" value="LOH1CR12"/>
    <property type="match status" value="1"/>
</dbReference>
<evidence type="ECO:0000256" key="2">
    <source>
        <dbReference type="ARBA" id="ARBA00010235"/>
    </source>
</evidence>
<name>A0A1W0X566_HYPEX</name>
<dbReference type="GO" id="GO:1903744">
    <property type="term" value="P:positive regulation of anterograde synaptic vesicle transport"/>
    <property type="evidence" value="ECO:0007669"/>
    <property type="project" value="TreeGrafter"/>
</dbReference>
<evidence type="ECO:0000313" key="8">
    <source>
        <dbReference type="EMBL" id="OQV22480.1"/>
    </source>
</evidence>
<comment type="similarity">
    <text evidence="2">Belongs to the BORCS5 family.</text>
</comment>
<dbReference type="GO" id="GO:0032418">
    <property type="term" value="P:lysosome localization"/>
    <property type="evidence" value="ECO:0007669"/>
    <property type="project" value="InterPro"/>
</dbReference>
<dbReference type="InterPro" id="IPR018780">
    <property type="entry name" value="TBORCS5"/>
</dbReference>
<keyword evidence="6" id="KW-0449">Lipoprotein</keyword>
<dbReference type="AlphaFoldDB" id="A0A1W0X566"/>
<dbReference type="GO" id="GO:0098574">
    <property type="term" value="C:cytoplasmic side of lysosomal membrane"/>
    <property type="evidence" value="ECO:0007669"/>
    <property type="project" value="TreeGrafter"/>
</dbReference>
<keyword evidence="9" id="KW-1185">Reference proteome</keyword>
<dbReference type="EMBL" id="MTYJ01000017">
    <property type="protein sequence ID" value="OQV22480.1"/>
    <property type="molecule type" value="Genomic_DNA"/>
</dbReference>
<dbReference type="GO" id="GO:0030672">
    <property type="term" value="C:synaptic vesicle membrane"/>
    <property type="evidence" value="ECO:0007669"/>
    <property type="project" value="TreeGrafter"/>
</dbReference>
<keyword evidence="5" id="KW-0458">Lysosome</keyword>
<reference evidence="9" key="1">
    <citation type="submission" date="2017-01" db="EMBL/GenBank/DDBJ databases">
        <title>Comparative genomics of anhydrobiosis in the tardigrade Hypsibius dujardini.</title>
        <authorList>
            <person name="Yoshida Y."/>
            <person name="Koutsovoulos G."/>
            <person name="Laetsch D."/>
            <person name="Stevens L."/>
            <person name="Kumar S."/>
            <person name="Horikawa D."/>
            <person name="Ishino K."/>
            <person name="Komine S."/>
            <person name="Tomita M."/>
            <person name="Blaxter M."/>
            <person name="Arakawa K."/>
        </authorList>
    </citation>
    <scope>NUCLEOTIDE SEQUENCE [LARGE SCALE GENOMIC DNA]</scope>
    <source>
        <strain evidence="9">Z151</strain>
    </source>
</reference>